<dbReference type="RefSeq" id="WP_089269819.1">
    <property type="nucleotide sequence ID" value="NZ_FZNN01000004.1"/>
</dbReference>
<evidence type="ECO:0000313" key="10">
    <source>
        <dbReference type="Proteomes" id="UP000198417"/>
    </source>
</evidence>
<protein>
    <submittedName>
        <fullName evidence="9">Competence protein ComEC</fullName>
    </submittedName>
</protein>
<keyword evidence="4 6" id="KW-1133">Transmembrane helix</keyword>
<dbReference type="PANTHER" id="PTHR30619:SF1">
    <property type="entry name" value="RECOMBINATION PROTEIN 2"/>
    <property type="match status" value="1"/>
</dbReference>
<dbReference type="Pfam" id="PF13567">
    <property type="entry name" value="DUF4131"/>
    <property type="match status" value="1"/>
</dbReference>
<reference evidence="9 10" key="1">
    <citation type="submission" date="2017-06" db="EMBL/GenBank/DDBJ databases">
        <authorList>
            <person name="Kim H.J."/>
            <person name="Triplett B.A."/>
        </authorList>
    </citation>
    <scope>NUCLEOTIDE SEQUENCE [LARGE SCALE GENOMIC DNA]</scope>
    <source>
        <strain evidence="9 10">DSM 29052</strain>
    </source>
</reference>
<feature type="domain" description="ComEC/Rec2-related protein" evidence="7">
    <location>
        <begin position="229"/>
        <end position="505"/>
    </location>
</feature>
<accession>A0A238W2Z8</accession>
<evidence type="ECO:0000256" key="3">
    <source>
        <dbReference type="ARBA" id="ARBA00022692"/>
    </source>
</evidence>
<evidence type="ECO:0000259" key="7">
    <source>
        <dbReference type="Pfam" id="PF03772"/>
    </source>
</evidence>
<keyword evidence="5 6" id="KW-0472">Membrane</keyword>
<feature type="transmembrane region" description="Helical" evidence="6">
    <location>
        <begin position="249"/>
        <end position="275"/>
    </location>
</feature>
<dbReference type="GO" id="GO:0005886">
    <property type="term" value="C:plasma membrane"/>
    <property type="evidence" value="ECO:0007669"/>
    <property type="project" value="UniProtKB-SubCell"/>
</dbReference>
<feature type="transmembrane region" description="Helical" evidence="6">
    <location>
        <begin position="358"/>
        <end position="375"/>
    </location>
</feature>
<evidence type="ECO:0000256" key="6">
    <source>
        <dbReference type="SAM" id="Phobius"/>
    </source>
</evidence>
<feature type="domain" description="DUF4131" evidence="8">
    <location>
        <begin position="33"/>
        <end position="187"/>
    </location>
</feature>
<keyword evidence="10" id="KW-1185">Reference proteome</keyword>
<feature type="transmembrane region" description="Helical" evidence="6">
    <location>
        <begin position="335"/>
        <end position="352"/>
    </location>
</feature>
<evidence type="ECO:0000256" key="5">
    <source>
        <dbReference type="ARBA" id="ARBA00023136"/>
    </source>
</evidence>
<dbReference type="OrthoDB" id="9790149at2"/>
<evidence type="ECO:0000259" key="8">
    <source>
        <dbReference type="Pfam" id="PF13567"/>
    </source>
</evidence>
<evidence type="ECO:0000256" key="4">
    <source>
        <dbReference type="ARBA" id="ARBA00022989"/>
    </source>
</evidence>
<comment type="subcellular location">
    <subcellularLocation>
        <location evidence="1">Cell membrane</location>
        <topology evidence="1">Multi-pass membrane protein</topology>
    </subcellularLocation>
</comment>
<dbReference type="InterPro" id="IPR025405">
    <property type="entry name" value="DUF4131"/>
</dbReference>
<feature type="transmembrane region" description="Helical" evidence="6">
    <location>
        <begin position="12"/>
        <end position="29"/>
    </location>
</feature>
<feature type="transmembrane region" description="Helical" evidence="6">
    <location>
        <begin position="287"/>
        <end position="305"/>
    </location>
</feature>
<feature type="transmembrane region" description="Helical" evidence="6">
    <location>
        <begin position="387"/>
        <end position="410"/>
    </location>
</feature>
<dbReference type="InterPro" id="IPR052159">
    <property type="entry name" value="Competence_DNA_uptake"/>
</dbReference>
<feature type="transmembrane region" description="Helical" evidence="6">
    <location>
        <begin position="59"/>
        <end position="79"/>
    </location>
</feature>
<dbReference type="Proteomes" id="UP000198417">
    <property type="component" value="Unassembled WGS sequence"/>
</dbReference>
<proteinExistence type="predicted"/>
<dbReference type="EMBL" id="FZNN01000004">
    <property type="protein sequence ID" value="SNR40985.1"/>
    <property type="molecule type" value="Genomic_DNA"/>
</dbReference>
<organism evidence="9 10">
    <name type="scientific">Puniceibacterium sediminis</name>
    <dbReference type="NCBI Taxonomy" id="1608407"/>
    <lineage>
        <taxon>Bacteria</taxon>
        <taxon>Pseudomonadati</taxon>
        <taxon>Pseudomonadota</taxon>
        <taxon>Alphaproteobacteria</taxon>
        <taxon>Rhodobacterales</taxon>
        <taxon>Paracoccaceae</taxon>
        <taxon>Puniceibacterium</taxon>
    </lineage>
</organism>
<dbReference type="InterPro" id="IPR004477">
    <property type="entry name" value="ComEC_N"/>
</dbReference>
<dbReference type="NCBIfam" id="TIGR00360">
    <property type="entry name" value="ComEC_N-term"/>
    <property type="match status" value="1"/>
</dbReference>
<evidence type="ECO:0000256" key="2">
    <source>
        <dbReference type="ARBA" id="ARBA00022475"/>
    </source>
</evidence>
<keyword evidence="3 6" id="KW-0812">Transmembrane</keyword>
<dbReference type="PANTHER" id="PTHR30619">
    <property type="entry name" value="DNA INTERNALIZATION/COMPETENCE PROTEIN COMEC/REC2"/>
    <property type="match status" value="1"/>
</dbReference>
<keyword evidence="2" id="KW-1003">Cell membrane</keyword>
<gene>
    <name evidence="9" type="ORF">SAMN06265370_104107</name>
</gene>
<sequence>MIDGLLLQRGHLFPWTPVCFAIGIGWYFSLLSEPSPWLLCAAFTSGILILLFSRFLGVLGGPLACGTALVLLGLALAGARTHQVTGPVLAFRYYGPIEGRIVNIDRSASDAIRLTLDRVVLERMARERTPERVRVSLHGDVPFDPEPGAVIMTTGHLSAPNGPVEPMGFDFRRNAWFQRIGAVGYTRVPVLYLERDSGALPIFSARMDLASHVRAAMPGESGAFAAAIMTGDRSGMGQDTLQALRDSNLAHLLAISGLHMGLLAGFLFAGLRILFLLAPPLALRWPIKKLAALGALFGAAGYLALSGGNIATERAFIMVAVALFAAVLDRRVLSLRAVAMAALIVLVLWPEALLGPGFQMSFAATTALVAVFALAREVPERWRAKGWLAPVLAVCLSSFVAGAATAPIGMAHFNQMSHYGLLANLVSVPLMGLVVMPAAVLAAILMPFGLDWIALWPMRLGLDWILGVAHSVASWDGAVGYVATPLPVVLPLLTLGALFIILWQGRSRWLGVLSMIAAAVVWQQSARPLVLISQDGGLVGVMTNSGRALSKSRGAGFVAQNWLENDGDGAVQSEAAARWRTQGGQGIARYDLGGIELAHVQGKRALKQFKGCDKGDIVVASTTLPASLPCLVLDPKKLSATGAMALIDGSEGLQILTVRDVSGHRLWHGSGQAPAAPNPPQYVLIRPTSLP</sequence>
<feature type="transmembrane region" description="Helical" evidence="6">
    <location>
        <begin position="430"/>
        <end position="450"/>
    </location>
</feature>
<evidence type="ECO:0000256" key="1">
    <source>
        <dbReference type="ARBA" id="ARBA00004651"/>
    </source>
</evidence>
<feature type="transmembrane region" description="Helical" evidence="6">
    <location>
        <begin position="488"/>
        <end position="505"/>
    </location>
</feature>
<name>A0A238W2Z8_9RHOB</name>
<dbReference type="AlphaFoldDB" id="A0A238W2Z8"/>
<dbReference type="Pfam" id="PF03772">
    <property type="entry name" value="Competence"/>
    <property type="match status" value="1"/>
</dbReference>
<evidence type="ECO:0000313" key="9">
    <source>
        <dbReference type="EMBL" id="SNR40985.1"/>
    </source>
</evidence>